<dbReference type="InterPro" id="IPR037682">
    <property type="entry name" value="TonB_C"/>
</dbReference>
<dbReference type="InterPro" id="IPR051045">
    <property type="entry name" value="TonB-dependent_transducer"/>
</dbReference>
<feature type="region of interest" description="Disordered" evidence="10">
    <location>
        <begin position="60"/>
        <end position="81"/>
    </location>
</feature>
<dbReference type="GO" id="GO:0098797">
    <property type="term" value="C:plasma membrane protein complex"/>
    <property type="evidence" value="ECO:0007669"/>
    <property type="project" value="TreeGrafter"/>
</dbReference>
<organism evidence="13 14">
    <name type="scientific">Ottowia testudinis</name>
    <dbReference type="NCBI Taxonomy" id="2816950"/>
    <lineage>
        <taxon>Bacteria</taxon>
        <taxon>Pseudomonadati</taxon>
        <taxon>Pseudomonadota</taxon>
        <taxon>Betaproteobacteria</taxon>
        <taxon>Burkholderiales</taxon>
        <taxon>Comamonadaceae</taxon>
        <taxon>Ottowia</taxon>
    </lineage>
</organism>
<dbReference type="PROSITE" id="PS52015">
    <property type="entry name" value="TONB_CTD"/>
    <property type="match status" value="1"/>
</dbReference>
<evidence type="ECO:0000256" key="1">
    <source>
        <dbReference type="ARBA" id="ARBA00004383"/>
    </source>
</evidence>
<feature type="compositionally biased region" description="Pro residues" evidence="10">
    <location>
        <begin position="65"/>
        <end position="77"/>
    </location>
</feature>
<proteinExistence type="inferred from homology"/>
<dbReference type="Gene3D" id="3.30.1150.10">
    <property type="match status" value="1"/>
</dbReference>
<evidence type="ECO:0000256" key="5">
    <source>
        <dbReference type="ARBA" id="ARBA00022519"/>
    </source>
</evidence>
<dbReference type="AlphaFoldDB" id="A0A975CMU3"/>
<dbReference type="GO" id="GO:0031992">
    <property type="term" value="F:energy transducer activity"/>
    <property type="evidence" value="ECO:0007669"/>
    <property type="project" value="TreeGrafter"/>
</dbReference>
<dbReference type="GO" id="GO:0055085">
    <property type="term" value="P:transmembrane transport"/>
    <property type="evidence" value="ECO:0007669"/>
    <property type="project" value="InterPro"/>
</dbReference>
<keyword evidence="5" id="KW-0997">Cell inner membrane</keyword>
<dbReference type="Pfam" id="PF03544">
    <property type="entry name" value="TonB_C"/>
    <property type="match status" value="1"/>
</dbReference>
<dbReference type="KEGG" id="otd:J1M35_05760"/>
<evidence type="ECO:0000256" key="4">
    <source>
        <dbReference type="ARBA" id="ARBA00022475"/>
    </source>
</evidence>
<dbReference type="NCBIfam" id="TIGR01352">
    <property type="entry name" value="tonB_Cterm"/>
    <property type="match status" value="1"/>
</dbReference>
<evidence type="ECO:0000259" key="12">
    <source>
        <dbReference type="PROSITE" id="PS52015"/>
    </source>
</evidence>
<evidence type="ECO:0000256" key="11">
    <source>
        <dbReference type="SAM" id="Phobius"/>
    </source>
</evidence>
<comment type="subcellular location">
    <subcellularLocation>
        <location evidence="1">Cell inner membrane</location>
        <topology evidence="1">Single-pass membrane protein</topology>
        <orientation evidence="1">Periplasmic side</orientation>
    </subcellularLocation>
</comment>
<feature type="domain" description="TonB C-terminal" evidence="12">
    <location>
        <begin position="136"/>
        <end position="226"/>
    </location>
</feature>
<comment type="similarity">
    <text evidence="2">Belongs to the TonB family.</text>
</comment>
<evidence type="ECO:0000256" key="7">
    <source>
        <dbReference type="ARBA" id="ARBA00022927"/>
    </source>
</evidence>
<dbReference type="EMBL" id="CP071796">
    <property type="protein sequence ID" value="QTD46393.1"/>
    <property type="molecule type" value="Genomic_DNA"/>
</dbReference>
<dbReference type="SUPFAM" id="SSF74653">
    <property type="entry name" value="TolA/TonB C-terminal domain"/>
    <property type="match status" value="1"/>
</dbReference>
<gene>
    <name evidence="13" type="ORF">J1M35_05760</name>
</gene>
<keyword evidence="9 11" id="KW-0472">Membrane</keyword>
<evidence type="ECO:0000313" key="14">
    <source>
        <dbReference type="Proteomes" id="UP000663903"/>
    </source>
</evidence>
<dbReference type="GO" id="GO:0015031">
    <property type="term" value="P:protein transport"/>
    <property type="evidence" value="ECO:0007669"/>
    <property type="project" value="UniProtKB-KW"/>
</dbReference>
<accession>A0A975CMU3</accession>
<keyword evidence="6 11" id="KW-0812">Transmembrane</keyword>
<keyword evidence="7" id="KW-0653">Protein transport</keyword>
<dbReference type="RefSeq" id="WP_208010292.1">
    <property type="nucleotide sequence ID" value="NZ_CP071796.1"/>
</dbReference>
<dbReference type="Proteomes" id="UP000663903">
    <property type="component" value="Chromosome"/>
</dbReference>
<protein>
    <submittedName>
        <fullName evidence="13">Energy transducer TonB</fullName>
    </submittedName>
</protein>
<evidence type="ECO:0000256" key="6">
    <source>
        <dbReference type="ARBA" id="ARBA00022692"/>
    </source>
</evidence>
<dbReference type="InterPro" id="IPR006260">
    <property type="entry name" value="TonB/TolA_C"/>
</dbReference>
<name>A0A975CMU3_9BURK</name>
<evidence type="ECO:0000256" key="2">
    <source>
        <dbReference type="ARBA" id="ARBA00006555"/>
    </source>
</evidence>
<evidence type="ECO:0000256" key="8">
    <source>
        <dbReference type="ARBA" id="ARBA00022989"/>
    </source>
</evidence>
<keyword evidence="14" id="KW-1185">Reference proteome</keyword>
<evidence type="ECO:0000256" key="3">
    <source>
        <dbReference type="ARBA" id="ARBA00022448"/>
    </source>
</evidence>
<keyword evidence="3" id="KW-0813">Transport</keyword>
<reference evidence="13" key="1">
    <citation type="submission" date="2021-03" db="EMBL/GenBank/DDBJ databases">
        <title>Ottowia sp. 27C isolated from the cloaca of a Giant Asian pond turtle (Heosemys grandis).</title>
        <authorList>
            <person name="Spergser J."/>
            <person name="Busse H.-J."/>
        </authorList>
    </citation>
    <scope>NUCLEOTIDE SEQUENCE</scope>
    <source>
        <strain evidence="13">27C</strain>
    </source>
</reference>
<sequence length="226" mass="24353">MSLTTRLRRDASVIAAVVLIHVLALWGLHKASLGKPLQVIVPARLLAEFFAPAPSVALTQAAEPTPQPNPAPAPLPRSHPAVPTLAVADAPLTALRPVRPSPRSEPPAPEASKLIPLQPQAQATQPVPQMPEVVVRSSSLYNDSLNPAPVYPATSRQLREAGRVVVRVLIGTDGRPIDVVLQRSSGHDQLDQVSLETVRGWRFDPAAYQGTTDTRWVHVPINFVLE</sequence>
<feature type="transmembrane region" description="Helical" evidence="11">
    <location>
        <begin position="12"/>
        <end position="29"/>
    </location>
</feature>
<dbReference type="PANTHER" id="PTHR33446">
    <property type="entry name" value="PROTEIN TONB-RELATED"/>
    <property type="match status" value="1"/>
</dbReference>
<evidence type="ECO:0000256" key="9">
    <source>
        <dbReference type="ARBA" id="ARBA00023136"/>
    </source>
</evidence>
<evidence type="ECO:0000256" key="10">
    <source>
        <dbReference type="SAM" id="MobiDB-lite"/>
    </source>
</evidence>
<keyword evidence="8 11" id="KW-1133">Transmembrane helix</keyword>
<keyword evidence="4" id="KW-1003">Cell membrane</keyword>
<evidence type="ECO:0000313" key="13">
    <source>
        <dbReference type="EMBL" id="QTD46393.1"/>
    </source>
</evidence>
<dbReference type="PANTHER" id="PTHR33446:SF2">
    <property type="entry name" value="PROTEIN TONB"/>
    <property type="match status" value="1"/>
</dbReference>